<gene>
    <name evidence="1" type="ORF">HNR25_003866</name>
</gene>
<dbReference type="AlphaFoldDB" id="A0A841EAH1"/>
<sequence length="79" mass="8869">MSTRAERDAVIARARRAWDEVARMLAERGETWLSTDITSWTTGLNLAMNEFRAIGEASRIIGGPGPDQLLRRFHANEPT</sequence>
<accession>A0A841EAH1</accession>
<proteinExistence type="predicted"/>
<evidence type="ECO:0000313" key="1">
    <source>
        <dbReference type="EMBL" id="MBB6000115.1"/>
    </source>
</evidence>
<dbReference type="Proteomes" id="UP000578077">
    <property type="component" value="Unassembled WGS sequence"/>
</dbReference>
<dbReference type="RefSeq" id="WP_184637334.1">
    <property type="nucleotide sequence ID" value="NZ_BAABKT010000012.1"/>
</dbReference>
<comment type="caution">
    <text evidence="1">The sequence shown here is derived from an EMBL/GenBank/DDBJ whole genome shotgun (WGS) entry which is preliminary data.</text>
</comment>
<evidence type="ECO:0000313" key="2">
    <source>
        <dbReference type="Proteomes" id="UP000578077"/>
    </source>
</evidence>
<protein>
    <submittedName>
        <fullName evidence="1">Uncharacterized protein</fullName>
    </submittedName>
</protein>
<name>A0A841EAH1_9ACTN</name>
<reference evidence="1 2" key="1">
    <citation type="submission" date="2020-08" db="EMBL/GenBank/DDBJ databases">
        <title>Sequencing the genomes of 1000 actinobacteria strains.</title>
        <authorList>
            <person name="Klenk H.-P."/>
        </authorList>
    </citation>
    <scope>NUCLEOTIDE SEQUENCE [LARGE SCALE GENOMIC DNA]</scope>
    <source>
        <strain evidence="1 2">DSM 44593</strain>
    </source>
</reference>
<dbReference type="EMBL" id="JACHLY010000001">
    <property type="protein sequence ID" value="MBB6000115.1"/>
    <property type="molecule type" value="Genomic_DNA"/>
</dbReference>
<organism evidence="1 2">
    <name type="scientific">Streptomonospora salina</name>
    <dbReference type="NCBI Taxonomy" id="104205"/>
    <lineage>
        <taxon>Bacteria</taxon>
        <taxon>Bacillati</taxon>
        <taxon>Actinomycetota</taxon>
        <taxon>Actinomycetes</taxon>
        <taxon>Streptosporangiales</taxon>
        <taxon>Nocardiopsidaceae</taxon>
        <taxon>Streptomonospora</taxon>
    </lineage>
</organism>
<keyword evidence="2" id="KW-1185">Reference proteome</keyword>